<dbReference type="AlphaFoldDB" id="A0A2V5K803"/>
<evidence type="ECO:0000313" key="12">
    <source>
        <dbReference type="EMBL" id="PYI53973.1"/>
    </source>
</evidence>
<dbReference type="EMBL" id="QJVJ01000006">
    <property type="protein sequence ID" value="PYI53973.1"/>
    <property type="molecule type" value="Genomic_DNA"/>
</dbReference>
<dbReference type="InterPro" id="IPR027417">
    <property type="entry name" value="P-loop_NTPase"/>
</dbReference>
<keyword evidence="13" id="KW-1185">Reference proteome</keyword>
<dbReference type="InterPro" id="IPR003439">
    <property type="entry name" value="ABC_transporter-like_ATP-bd"/>
</dbReference>
<evidence type="ECO:0000256" key="10">
    <source>
        <dbReference type="SAM" id="Phobius"/>
    </source>
</evidence>
<keyword evidence="6" id="KW-0645">Protease</keyword>
<keyword evidence="6" id="KW-0378">Hydrolase</keyword>
<evidence type="ECO:0000256" key="7">
    <source>
        <dbReference type="ARBA" id="ARBA00022840"/>
    </source>
</evidence>
<dbReference type="PROSITE" id="PS50893">
    <property type="entry name" value="ABC_TRANSPORTER_2"/>
    <property type="match status" value="1"/>
</dbReference>
<keyword evidence="5" id="KW-0547">Nucleotide-binding</keyword>
<feature type="transmembrane region" description="Helical" evidence="10">
    <location>
        <begin position="161"/>
        <end position="189"/>
    </location>
</feature>
<keyword evidence="3" id="KW-1003">Cell membrane</keyword>
<evidence type="ECO:0000313" key="13">
    <source>
        <dbReference type="Proteomes" id="UP000247476"/>
    </source>
</evidence>
<dbReference type="FunFam" id="3.40.50.300:FF:000299">
    <property type="entry name" value="ABC transporter ATP-binding protein/permease"/>
    <property type="match status" value="1"/>
</dbReference>
<dbReference type="GO" id="GO:0008234">
    <property type="term" value="F:cysteine-type peptidase activity"/>
    <property type="evidence" value="ECO:0007669"/>
    <property type="project" value="UniProtKB-KW"/>
</dbReference>
<evidence type="ECO:0000256" key="9">
    <source>
        <dbReference type="ARBA" id="ARBA00023136"/>
    </source>
</evidence>
<keyword evidence="8 10" id="KW-1133">Transmembrane helix</keyword>
<reference evidence="12 13" key="1">
    <citation type="submission" date="2018-05" db="EMBL/GenBank/DDBJ databases">
        <title>Paenibacillus flagellatus sp. nov., isolated from selenium mineral soil.</title>
        <authorList>
            <person name="Dai X."/>
        </authorList>
    </citation>
    <scope>NUCLEOTIDE SEQUENCE [LARGE SCALE GENOMIC DNA]</scope>
    <source>
        <strain evidence="12 13">DXL2</strain>
    </source>
</reference>
<comment type="caution">
    <text evidence="12">The sequence shown here is derived from an EMBL/GenBank/DDBJ whole genome shotgun (WGS) entry which is preliminary data.</text>
</comment>
<dbReference type="Gene3D" id="1.20.1560.10">
    <property type="entry name" value="ABC transporter type 1, transmembrane domain"/>
    <property type="match status" value="1"/>
</dbReference>
<organism evidence="12 13">
    <name type="scientific">Paenibacillus flagellatus</name>
    <dbReference type="NCBI Taxonomy" id="2211139"/>
    <lineage>
        <taxon>Bacteria</taxon>
        <taxon>Bacillati</taxon>
        <taxon>Bacillota</taxon>
        <taxon>Bacilli</taxon>
        <taxon>Bacillales</taxon>
        <taxon>Paenibacillaceae</taxon>
        <taxon>Paenibacillus</taxon>
    </lineage>
</organism>
<dbReference type="GO" id="GO:0005524">
    <property type="term" value="F:ATP binding"/>
    <property type="evidence" value="ECO:0007669"/>
    <property type="project" value="UniProtKB-KW"/>
</dbReference>
<evidence type="ECO:0000256" key="3">
    <source>
        <dbReference type="ARBA" id="ARBA00022475"/>
    </source>
</evidence>
<dbReference type="InterPro" id="IPR036640">
    <property type="entry name" value="ABC1_TM_sf"/>
</dbReference>
<keyword evidence="4 10" id="KW-0812">Transmembrane</keyword>
<evidence type="ECO:0000256" key="5">
    <source>
        <dbReference type="ARBA" id="ARBA00022741"/>
    </source>
</evidence>
<dbReference type="InterPro" id="IPR039421">
    <property type="entry name" value="Type_1_exporter"/>
</dbReference>
<keyword evidence="6" id="KW-0788">Thiol protease</keyword>
<dbReference type="PANTHER" id="PTHR24221:SF654">
    <property type="entry name" value="ATP-BINDING CASSETTE SUB-FAMILY B MEMBER 6"/>
    <property type="match status" value="1"/>
</dbReference>
<dbReference type="Gene3D" id="3.40.50.300">
    <property type="entry name" value="P-loop containing nucleotide triphosphate hydrolases"/>
    <property type="match status" value="1"/>
</dbReference>
<evidence type="ECO:0000259" key="11">
    <source>
        <dbReference type="PROSITE" id="PS50893"/>
    </source>
</evidence>
<keyword evidence="9 10" id="KW-0472">Membrane</keyword>
<gene>
    <name evidence="12" type="ORF">DLM86_15590</name>
</gene>
<dbReference type="InterPro" id="IPR003593">
    <property type="entry name" value="AAA+_ATPase"/>
</dbReference>
<sequence length="614" mass="66078">MRNNSRAAMARGSALLIVRLWRATPALASVWLGLPLLLGATLLPYYAAQRDLVDVAAGGPAERAWAETLAAVWPPLAVLTGAALLRAVFGALHEAVDAKLRDAAAMRIQADVHERALRVPLAAMDRADYYDRLQRAKEAAGGDLLGVLQQTILFVRQLFEWLGLAAAAAAADPVAGAVLAAVFLVSLAIRLESDIVKRRLNRDLTGPGRRSDYLRDEIAKPATVKEMRLYGTIYRLIGTWRDDMRQSLAMRMNANRREIRHGIAASAVQIAGLFGTVAWMAAHLKSGAMTAGAFVVVFQAMRQANGLSARMAFPLGKLYIQSAKLLDLTEFLRLPPESPADGADAASAATPAARRPAPGPLGRIAFEDVTFRYAGAAEPALRDIRLTLEPGETVALVGGNGAGKSTLVKLLLGLYRPTAGRVAWDGVGLDELDPALVRRAMSAAFQDFVRYETTVRDNVAFGRPDAAGDDAVIRRALRAGGADALERLPGGLDARLGLLGEGGRELSGGEWQRLAVARAALRDARLLVLDEPTAALDPQHETALYRSFRELARGRTALFVSHRLGWARYADRIVVLRDGTIAEEGTHESLLAANGVYAAMFREQADWYRGGAPV</sequence>
<protein>
    <submittedName>
        <fullName evidence="12">ABC transporter ATP-binding protein</fullName>
    </submittedName>
</protein>
<comment type="subcellular location">
    <subcellularLocation>
        <location evidence="1">Cell membrane</location>
        <topology evidence="1">Multi-pass membrane protein</topology>
    </subcellularLocation>
</comment>
<dbReference type="RefSeq" id="WP_110840957.1">
    <property type="nucleotide sequence ID" value="NZ_QJVJ01000006.1"/>
</dbReference>
<keyword evidence="7 12" id="KW-0067">ATP-binding</keyword>
<feature type="transmembrane region" description="Helical" evidence="10">
    <location>
        <begin position="261"/>
        <end position="282"/>
    </location>
</feature>
<dbReference type="PANTHER" id="PTHR24221">
    <property type="entry name" value="ATP-BINDING CASSETTE SUB-FAMILY B"/>
    <property type="match status" value="1"/>
</dbReference>
<evidence type="ECO:0000256" key="8">
    <source>
        <dbReference type="ARBA" id="ARBA00022989"/>
    </source>
</evidence>
<dbReference type="SUPFAM" id="SSF90123">
    <property type="entry name" value="ABC transporter transmembrane region"/>
    <property type="match status" value="1"/>
</dbReference>
<dbReference type="Pfam" id="PF00005">
    <property type="entry name" value="ABC_tran"/>
    <property type="match status" value="1"/>
</dbReference>
<dbReference type="GO" id="GO:0005886">
    <property type="term" value="C:plasma membrane"/>
    <property type="evidence" value="ECO:0007669"/>
    <property type="project" value="UniProtKB-SubCell"/>
</dbReference>
<dbReference type="PROSITE" id="PS00211">
    <property type="entry name" value="ABC_TRANSPORTER_1"/>
    <property type="match status" value="1"/>
</dbReference>
<dbReference type="GO" id="GO:0016887">
    <property type="term" value="F:ATP hydrolysis activity"/>
    <property type="evidence" value="ECO:0007669"/>
    <property type="project" value="InterPro"/>
</dbReference>
<name>A0A2V5K803_9BACL</name>
<dbReference type="OrthoDB" id="9806127at2"/>
<dbReference type="Proteomes" id="UP000247476">
    <property type="component" value="Unassembled WGS sequence"/>
</dbReference>
<evidence type="ECO:0000256" key="6">
    <source>
        <dbReference type="ARBA" id="ARBA00022807"/>
    </source>
</evidence>
<dbReference type="SMART" id="SM00382">
    <property type="entry name" value="AAA"/>
    <property type="match status" value="1"/>
</dbReference>
<proteinExistence type="predicted"/>
<dbReference type="SUPFAM" id="SSF52540">
    <property type="entry name" value="P-loop containing nucleoside triphosphate hydrolases"/>
    <property type="match status" value="1"/>
</dbReference>
<evidence type="ECO:0000256" key="4">
    <source>
        <dbReference type="ARBA" id="ARBA00022692"/>
    </source>
</evidence>
<dbReference type="GO" id="GO:0034040">
    <property type="term" value="F:ATPase-coupled lipid transmembrane transporter activity"/>
    <property type="evidence" value="ECO:0007669"/>
    <property type="project" value="TreeGrafter"/>
</dbReference>
<feature type="domain" description="ABC transporter" evidence="11">
    <location>
        <begin position="364"/>
        <end position="603"/>
    </location>
</feature>
<accession>A0A2V5K803</accession>
<dbReference type="InterPro" id="IPR017871">
    <property type="entry name" value="ABC_transporter-like_CS"/>
</dbReference>
<keyword evidence="2" id="KW-0813">Transport</keyword>
<evidence type="ECO:0000256" key="1">
    <source>
        <dbReference type="ARBA" id="ARBA00004651"/>
    </source>
</evidence>
<evidence type="ECO:0000256" key="2">
    <source>
        <dbReference type="ARBA" id="ARBA00022448"/>
    </source>
</evidence>